<dbReference type="STRING" id="888060.HMPREF9081_1025"/>
<dbReference type="Proteomes" id="UP000004067">
    <property type="component" value="Unassembled WGS sequence"/>
</dbReference>
<evidence type="ECO:0000313" key="2">
    <source>
        <dbReference type="Proteomes" id="UP000004067"/>
    </source>
</evidence>
<reference evidence="1 2" key="1">
    <citation type="submission" date="2011-04" db="EMBL/GenBank/DDBJ databases">
        <authorList>
            <person name="Muzny D."/>
            <person name="Qin X."/>
            <person name="Deng J."/>
            <person name="Jiang H."/>
            <person name="Liu Y."/>
            <person name="Qu J."/>
            <person name="Song X.-Z."/>
            <person name="Zhang L."/>
            <person name="Thornton R."/>
            <person name="Coyle M."/>
            <person name="Francisco L."/>
            <person name="Jackson L."/>
            <person name="Javaid M."/>
            <person name="Korchina V."/>
            <person name="Kovar C."/>
            <person name="Mata R."/>
            <person name="Mathew T."/>
            <person name="Ngo R."/>
            <person name="Nguyen L."/>
            <person name="Nguyen N."/>
            <person name="Okwuonu G."/>
            <person name="Ongeri F."/>
            <person name="Pham C."/>
            <person name="Simmons D."/>
            <person name="Wilczek-Boney K."/>
            <person name="Hale W."/>
            <person name="Jakkamsetti A."/>
            <person name="Pham P."/>
            <person name="Ruth R."/>
            <person name="San Lucas F."/>
            <person name="Warren J."/>
            <person name="Zhang J."/>
            <person name="Zhao Z."/>
            <person name="Zhou C."/>
            <person name="Zhu D."/>
            <person name="Lee S."/>
            <person name="Bess C."/>
            <person name="Blankenburg K."/>
            <person name="Forbes L."/>
            <person name="Fu Q."/>
            <person name="Gubbala S."/>
            <person name="Hirani K."/>
            <person name="Jayaseelan J.C."/>
            <person name="Lara F."/>
            <person name="Munidasa M."/>
            <person name="Palculict T."/>
            <person name="Patil S."/>
            <person name="Pu L.-L."/>
            <person name="Saada N."/>
            <person name="Tang L."/>
            <person name="Weissenberger G."/>
            <person name="Zhu Y."/>
            <person name="Hemphill L."/>
            <person name="Shang Y."/>
            <person name="Youmans B."/>
            <person name="Ayvaz T."/>
            <person name="Ross M."/>
            <person name="Santibanez J."/>
            <person name="Aqrawi P."/>
            <person name="Gross S."/>
            <person name="Joshi V."/>
            <person name="Fowler G."/>
            <person name="Nazareth L."/>
            <person name="Reid J."/>
            <person name="Worley K."/>
            <person name="Petrosino J."/>
            <person name="Highlander S."/>
            <person name="Gibbs R."/>
        </authorList>
    </citation>
    <scope>NUCLEOTIDE SEQUENCE [LARGE SCALE GENOMIC DNA]</scope>
    <source>
        <strain evidence="1 2">DSM 2778</strain>
    </source>
</reference>
<dbReference type="EMBL" id="AFHQ01000029">
    <property type="protein sequence ID" value="EGK60644.1"/>
    <property type="molecule type" value="Genomic_DNA"/>
</dbReference>
<gene>
    <name evidence="1" type="ORF">HMPREF9081_1025</name>
</gene>
<keyword evidence="2" id="KW-1185">Reference proteome</keyword>
<keyword evidence="1" id="KW-0378">Hydrolase</keyword>
<sequence length="49" mass="5428">MIEFVDVHKDFLVNGQPVTALHGATTHLRLGRTLLQGRFGAYDDAVSEM</sequence>
<dbReference type="HOGENOM" id="CLU_3133741_0_0_9"/>
<comment type="caution">
    <text evidence="1">The sequence shown here is derived from an EMBL/GenBank/DDBJ whole genome shotgun (WGS) entry which is preliminary data.</text>
</comment>
<evidence type="ECO:0000313" key="1">
    <source>
        <dbReference type="EMBL" id="EGK60644.1"/>
    </source>
</evidence>
<name>F5RL58_9FIRM</name>
<protein>
    <submittedName>
        <fullName evidence="1">Methionine ABC superfamily ATP binding cassette transporter MetN 1</fullName>
        <ecNumber evidence="1">3.6.3.-</ecNumber>
    </submittedName>
</protein>
<dbReference type="AlphaFoldDB" id="F5RL58"/>
<dbReference type="GO" id="GO:0016787">
    <property type="term" value="F:hydrolase activity"/>
    <property type="evidence" value="ECO:0007669"/>
    <property type="project" value="UniProtKB-KW"/>
</dbReference>
<dbReference type="EC" id="3.6.3.-" evidence="1"/>
<proteinExistence type="predicted"/>
<accession>F5RL58</accession>
<organism evidence="1 2">
    <name type="scientific">Centipeda periodontii DSM 2778</name>
    <dbReference type="NCBI Taxonomy" id="888060"/>
    <lineage>
        <taxon>Bacteria</taxon>
        <taxon>Bacillati</taxon>
        <taxon>Bacillota</taxon>
        <taxon>Negativicutes</taxon>
        <taxon>Selenomonadales</taxon>
        <taxon>Selenomonadaceae</taxon>
        <taxon>Centipeda</taxon>
    </lineage>
</organism>